<protein>
    <submittedName>
        <fullName evidence="2">Protein phosphatase</fullName>
        <ecNumber evidence="2">3.1.3.16</ecNumber>
    </submittedName>
</protein>
<evidence type="ECO:0000259" key="1">
    <source>
        <dbReference type="PROSITE" id="PS51746"/>
    </source>
</evidence>
<keyword evidence="3" id="KW-1185">Reference proteome</keyword>
<dbReference type="Proteomes" id="UP001314903">
    <property type="component" value="Unassembled WGS sequence"/>
</dbReference>
<reference evidence="2 3" key="1">
    <citation type="submission" date="2021-03" db="EMBL/GenBank/DDBJ databases">
        <title>Genomic Encyclopedia of Type Strains, Phase IV (KMG-IV): sequencing the most valuable type-strain genomes for metagenomic binning, comparative biology and taxonomic classification.</title>
        <authorList>
            <person name="Goeker M."/>
        </authorList>
    </citation>
    <scope>NUCLEOTIDE SEQUENCE [LARGE SCALE GENOMIC DNA]</scope>
    <source>
        <strain evidence="2 3">DSM 27512</strain>
    </source>
</reference>
<dbReference type="SMART" id="SM00331">
    <property type="entry name" value="PP2C_SIG"/>
    <property type="match status" value="1"/>
</dbReference>
<dbReference type="InterPro" id="IPR015655">
    <property type="entry name" value="PP2C"/>
</dbReference>
<dbReference type="InterPro" id="IPR001932">
    <property type="entry name" value="PPM-type_phosphatase-like_dom"/>
</dbReference>
<dbReference type="NCBIfam" id="NF033484">
    <property type="entry name" value="Stp1_PP2C_phos"/>
    <property type="match status" value="1"/>
</dbReference>
<dbReference type="CDD" id="cd00143">
    <property type="entry name" value="PP2Cc"/>
    <property type="match status" value="1"/>
</dbReference>
<dbReference type="GO" id="GO:0004722">
    <property type="term" value="F:protein serine/threonine phosphatase activity"/>
    <property type="evidence" value="ECO:0007669"/>
    <property type="project" value="UniProtKB-EC"/>
</dbReference>
<keyword evidence="2" id="KW-0378">Hydrolase</keyword>
<evidence type="ECO:0000313" key="2">
    <source>
        <dbReference type="EMBL" id="MBP2026629.1"/>
    </source>
</evidence>
<dbReference type="PANTHER" id="PTHR47992">
    <property type="entry name" value="PROTEIN PHOSPHATASE"/>
    <property type="match status" value="1"/>
</dbReference>
<dbReference type="Gene3D" id="3.60.40.10">
    <property type="entry name" value="PPM-type phosphatase domain"/>
    <property type="match status" value="1"/>
</dbReference>
<dbReference type="Pfam" id="PF13672">
    <property type="entry name" value="PP2C_2"/>
    <property type="match status" value="1"/>
</dbReference>
<dbReference type="InterPro" id="IPR036457">
    <property type="entry name" value="PPM-type-like_dom_sf"/>
</dbReference>
<dbReference type="SUPFAM" id="SSF81606">
    <property type="entry name" value="PP2C-like"/>
    <property type="match status" value="1"/>
</dbReference>
<sequence length="253" mass="28219">MEYSTISDCGLKRSMNEDYCHAQTIENNGAKTGFFIVADGMGGHNRGEIASKTAVQEMKKYIEDHLKESNIDTENIKLLISRAFYEANNKVYSLAVSNKEYIGMGTTLIASVIAEKEIIIGNVGDSRAYIYSNGDLRQITTDNSYVEELLSRGFINREQAKNHPKRNMITRAIGTDETVKVDFYHEEISCGDYMLLCTDGLTNMVSDFEIKNILEKSSNTTDCCKQLVKRANEKGGTDNITAICIALSENKKA</sequence>
<organism evidence="2 3">
    <name type="scientific">Acetoanaerobium pronyense</name>
    <dbReference type="NCBI Taxonomy" id="1482736"/>
    <lineage>
        <taxon>Bacteria</taxon>
        <taxon>Bacillati</taxon>
        <taxon>Bacillota</taxon>
        <taxon>Clostridia</taxon>
        <taxon>Peptostreptococcales</taxon>
        <taxon>Filifactoraceae</taxon>
        <taxon>Acetoanaerobium</taxon>
    </lineage>
</organism>
<feature type="domain" description="PPM-type phosphatase" evidence="1">
    <location>
        <begin position="2"/>
        <end position="247"/>
    </location>
</feature>
<accession>A0ABS4KJ20</accession>
<gene>
    <name evidence="2" type="ORF">J2Z35_000418</name>
</gene>
<name>A0ABS4KJ20_9FIRM</name>
<dbReference type="PROSITE" id="PS51746">
    <property type="entry name" value="PPM_2"/>
    <property type="match status" value="1"/>
</dbReference>
<comment type="caution">
    <text evidence="2">The sequence shown here is derived from an EMBL/GenBank/DDBJ whole genome shotgun (WGS) entry which is preliminary data.</text>
</comment>
<dbReference type="EC" id="3.1.3.16" evidence="2"/>
<evidence type="ECO:0000313" key="3">
    <source>
        <dbReference type="Proteomes" id="UP001314903"/>
    </source>
</evidence>
<proteinExistence type="predicted"/>
<dbReference type="EMBL" id="JAGGLI010000003">
    <property type="protein sequence ID" value="MBP2026629.1"/>
    <property type="molecule type" value="Genomic_DNA"/>
</dbReference>
<dbReference type="RefSeq" id="WP_209658868.1">
    <property type="nucleotide sequence ID" value="NZ_JAGGLI010000003.1"/>
</dbReference>
<dbReference type="SMART" id="SM00332">
    <property type="entry name" value="PP2Cc"/>
    <property type="match status" value="1"/>
</dbReference>